<keyword evidence="5 6" id="KW-0472">Membrane</keyword>
<evidence type="ECO:0000256" key="5">
    <source>
        <dbReference type="ARBA" id="ARBA00023136"/>
    </source>
</evidence>
<feature type="transmembrane region" description="Helical" evidence="6">
    <location>
        <begin position="121"/>
        <end position="141"/>
    </location>
</feature>
<feature type="transmembrane region" description="Helical" evidence="6">
    <location>
        <begin position="182"/>
        <end position="203"/>
    </location>
</feature>
<feature type="transmembrane region" description="Helical" evidence="6">
    <location>
        <begin position="396"/>
        <end position="415"/>
    </location>
</feature>
<dbReference type="PANTHER" id="PTHR30250:SF11">
    <property type="entry name" value="O-ANTIGEN TRANSPORTER-RELATED"/>
    <property type="match status" value="1"/>
</dbReference>
<organism evidence="7 8">
    <name type="scientific">Parapedobacter luteus</name>
    <dbReference type="NCBI Taxonomy" id="623280"/>
    <lineage>
        <taxon>Bacteria</taxon>
        <taxon>Pseudomonadati</taxon>
        <taxon>Bacteroidota</taxon>
        <taxon>Sphingobacteriia</taxon>
        <taxon>Sphingobacteriales</taxon>
        <taxon>Sphingobacteriaceae</taxon>
        <taxon>Parapedobacter</taxon>
    </lineage>
</organism>
<evidence type="ECO:0000256" key="2">
    <source>
        <dbReference type="ARBA" id="ARBA00022475"/>
    </source>
</evidence>
<dbReference type="RefSeq" id="WP_079716607.1">
    <property type="nucleotide sequence ID" value="NZ_FUYS01000004.1"/>
</dbReference>
<dbReference type="CDD" id="cd13128">
    <property type="entry name" value="MATE_Wzx_like"/>
    <property type="match status" value="1"/>
</dbReference>
<feature type="transmembrane region" description="Helical" evidence="6">
    <location>
        <begin position="46"/>
        <end position="66"/>
    </location>
</feature>
<evidence type="ECO:0000256" key="3">
    <source>
        <dbReference type="ARBA" id="ARBA00022692"/>
    </source>
</evidence>
<protein>
    <submittedName>
        <fullName evidence="7">Membrane protein involved in the export of O-antigen and teichoic acid</fullName>
    </submittedName>
</protein>
<dbReference type="Proteomes" id="UP000190541">
    <property type="component" value="Unassembled WGS sequence"/>
</dbReference>
<dbReference type="EMBL" id="FUYS01000004">
    <property type="protein sequence ID" value="SKB54946.1"/>
    <property type="molecule type" value="Genomic_DNA"/>
</dbReference>
<accession>A0A1T5C6D6</accession>
<feature type="transmembrane region" description="Helical" evidence="6">
    <location>
        <begin position="304"/>
        <end position="322"/>
    </location>
</feature>
<feature type="transmembrane region" description="Helical" evidence="6">
    <location>
        <begin position="334"/>
        <end position="351"/>
    </location>
</feature>
<comment type="subcellular location">
    <subcellularLocation>
        <location evidence="1">Cell membrane</location>
        <topology evidence="1">Multi-pass membrane protein</topology>
    </subcellularLocation>
</comment>
<dbReference type="PANTHER" id="PTHR30250">
    <property type="entry name" value="PST FAMILY PREDICTED COLANIC ACID TRANSPORTER"/>
    <property type="match status" value="1"/>
</dbReference>
<keyword evidence="8" id="KW-1185">Reference proteome</keyword>
<sequence>MGIRGNITKNYWIKSGLLSLFQNIFNVAFGFGGFYFLIRVLSKEQYGTYVLFLATVSIIELTRNGLLQNAMIKFIAGVEEREKPAVVSTSLLINLGITSLLSLIILALAPILSYVWDTPAITTMLYLYIIAFFISGIQMFFNSVEQAYLNFKGLFYCSFTSQIISFAYISTCFFLGIEISLISLVLVNILSTTISTIPAWRYARHNLPALSLKLHINWMKKMLDYGKYAMGTSVNALLSSTIDQMMLGALLSPASAGKFNIALRISNLANIPSNAMATIVFPQGSKRAETEGNTALKYLYEKSVGSILAILVPALLFIYILADPIIHFVASEKYADAIPLLKITLIYSLFIPFSRQTGTILESVGKTKLNFYLVLFTGIFNMLLNFFFISRWGVLGAAYATLGTNFVFFGVSQYFNRKLFNVSLLNPWIYAIQFYPEIFRKLFPRKPAPRYEIK</sequence>
<name>A0A1T5C6D6_9SPHI</name>
<keyword evidence="3 6" id="KW-0812">Transmembrane</keyword>
<proteinExistence type="predicted"/>
<evidence type="ECO:0000256" key="4">
    <source>
        <dbReference type="ARBA" id="ARBA00022989"/>
    </source>
</evidence>
<evidence type="ECO:0000256" key="1">
    <source>
        <dbReference type="ARBA" id="ARBA00004651"/>
    </source>
</evidence>
<dbReference type="STRING" id="623280.SAMN05660226_01895"/>
<evidence type="ECO:0000313" key="8">
    <source>
        <dbReference type="Proteomes" id="UP000190541"/>
    </source>
</evidence>
<dbReference type="OrthoDB" id="650636at2"/>
<feature type="transmembrane region" description="Helical" evidence="6">
    <location>
        <begin position="153"/>
        <end position="176"/>
    </location>
</feature>
<evidence type="ECO:0000313" key="7">
    <source>
        <dbReference type="EMBL" id="SKB54946.1"/>
    </source>
</evidence>
<feature type="transmembrane region" description="Helical" evidence="6">
    <location>
        <begin position="20"/>
        <end position="40"/>
    </location>
</feature>
<dbReference type="InterPro" id="IPR050833">
    <property type="entry name" value="Poly_Biosynth_Transport"/>
</dbReference>
<dbReference type="AlphaFoldDB" id="A0A1T5C6D6"/>
<reference evidence="7 8" key="1">
    <citation type="submission" date="2017-02" db="EMBL/GenBank/DDBJ databases">
        <authorList>
            <person name="Peterson S.W."/>
        </authorList>
    </citation>
    <scope>NUCLEOTIDE SEQUENCE [LARGE SCALE GENOMIC DNA]</scope>
    <source>
        <strain evidence="7 8">DSM 22899</strain>
    </source>
</reference>
<dbReference type="Pfam" id="PF13440">
    <property type="entry name" value="Polysacc_synt_3"/>
    <property type="match status" value="1"/>
</dbReference>
<evidence type="ECO:0000256" key="6">
    <source>
        <dbReference type="SAM" id="Phobius"/>
    </source>
</evidence>
<gene>
    <name evidence="7" type="ORF">SAMN05660226_01895</name>
</gene>
<keyword evidence="2" id="KW-1003">Cell membrane</keyword>
<keyword evidence="4 6" id="KW-1133">Transmembrane helix</keyword>
<feature type="transmembrane region" description="Helical" evidence="6">
    <location>
        <begin position="91"/>
        <end position="115"/>
    </location>
</feature>
<dbReference type="GO" id="GO:0005886">
    <property type="term" value="C:plasma membrane"/>
    <property type="evidence" value="ECO:0007669"/>
    <property type="project" value="UniProtKB-SubCell"/>
</dbReference>
<feature type="transmembrane region" description="Helical" evidence="6">
    <location>
        <begin position="371"/>
        <end position="390"/>
    </location>
</feature>